<reference evidence="2 3" key="1">
    <citation type="submission" date="2022-06" db="EMBL/GenBank/DDBJ databases">
        <title>A taxonomic note on the genus Prevotella: Description of four novel genera and emended description of the genera Hallella and Xylanibacter.</title>
        <authorList>
            <person name="Hitch T.C.A."/>
        </authorList>
    </citation>
    <scope>NUCLEOTIDE SEQUENCE [LARGE SCALE GENOMIC DNA]</scope>
    <source>
        <strain evidence="2 3">DSM 100619</strain>
    </source>
</reference>
<evidence type="ECO:0000313" key="2">
    <source>
        <dbReference type="EMBL" id="MCO6026051.1"/>
    </source>
</evidence>
<name>A0ABT1BY97_9BACT</name>
<dbReference type="RefSeq" id="WP_252761409.1">
    <property type="nucleotide sequence ID" value="NZ_JAMXLY010000037.1"/>
</dbReference>
<dbReference type="InterPro" id="IPR032129">
    <property type="entry name" value="DUF5056"/>
</dbReference>
<keyword evidence="1" id="KW-0472">Membrane</keyword>
<evidence type="ECO:0000256" key="1">
    <source>
        <dbReference type="SAM" id="Phobius"/>
    </source>
</evidence>
<dbReference type="EMBL" id="JAMXLY010000037">
    <property type="protein sequence ID" value="MCO6026051.1"/>
    <property type="molecule type" value="Genomic_DNA"/>
</dbReference>
<accession>A0ABT1BY97</accession>
<dbReference type="Proteomes" id="UP001204015">
    <property type="component" value="Unassembled WGS sequence"/>
</dbReference>
<proteinExistence type="predicted"/>
<keyword evidence="1" id="KW-0812">Transmembrane</keyword>
<feature type="transmembrane region" description="Helical" evidence="1">
    <location>
        <begin position="103"/>
        <end position="122"/>
    </location>
</feature>
<protein>
    <submittedName>
        <fullName evidence="2">DUF5056 domain-containing protein</fullName>
    </submittedName>
</protein>
<evidence type="ECO:0000313" key="3">
    <source>
        <dbReference type="Proteomes" id="UP001204015"/>
    </source>
</evidence>
<keyword evidence="1" id="KW-1133">Transmembrane helix</keyword>
<feature type="transmembrane region" description="Helical" evidence="1">
    <location>
        <begin position="37"/>
        <end position="57"/>
    </location>
</feature>
<gene>
    <name evidence="2" type="ORF">NG821_09410</name>
</gene>
<comment type="caution">
    <text evidence="2">The sequence shown here is derived from an EMBL/GenBank/DDBJ whole genome shotgun (WGS) entry which is preliminary data.</text>
</comment>
<keyword evidence="3" id="KW-1185">Reference proteome</keyword>
<sequence length="128" mass="14679">MIERDEQLVNRFFAEHSEPIPDKGFSEKVMRNIPDRAWYISRIWGVLCVIAGILLFVEMKGWELLGTLFQSSFIGAYHSCAEKVSHIKITDILSHFDISGHTILMFMAGAVTVMLVLIYNVIMDEKEK</sequence>
<organism evidence="2 3">
    <name type="scientific">Segatella cerevisiae</name>
    <dbReference type="NCBI Taxonomy" id="2053716"/>
    <lineage>
        <taxon>Bacteria</taxon>
        <taxon>Pseudomonadati</taxon>
        <taxon>Bacteroidota</taxon>
        <taxon>Bacteroidia</taxon>
        <taxon>Bacteroidales</taxon>
        <taxon>Prevotellaceae</taxon>
        <taxon>Segatella</taxon>
    </lineage>
</organism>
<dbReference type="Pfam" id="PF16479">
    <property type="entry name" value="DUF5056"/>
    <property type="match status" value="1"/>
</dbReference>